<comment type="subcellular location">
    <subcellularLocation>
        <location evidence="1">Membrane</location>
        <topology evidence="1">Multi-pass membrane protein</topology>
    </subcellularLocation>
</comment>
<evidence type="ECO:0000256" key="7">
    <source>
        <dbReference type="SAM" id="Phobius"/>
    </source>
</evidence>
<feature type="transmembrane region" description="Helical" evidence="7">
    <location>
        <begin position="432"/>
        <end position="451"/>
    </location>
</feature>
<evidence type="ECO:0000256" key="2">
    <source>
        <dbReference type="ARBA" id="ARBA00022448"/>
    </source>
</evidence>
<dbReference type="HOGENOM" id="CLU_004495_0_3_1"/>
<dbReference type="AlphaFoldDB" id="G7E3Z5"/>
<dbReference type="InParanoid" id="G7E3Z5"/>
<dbReference type="eggNOG" id="KOG1289">
    <property type="taxonomic scope" value="Eukaryota"/>
</dbReference>
<organism evidence="8 9">
    <name type="scientific">Mixia osmundae (strain CBS 9802 / IAM 14324 / JCM 22182 / KY 12970)</name>
    <dbReference type="NCBI Taxonomy" id="764103"/>
    <lineage>
        <taxon>Eukaryota</taxon>
        <taxon>Fungi</taxon>
        <taxon>Dikarya</taxon>
        <taxon>Basidiomycota</taxon>
        <taxon>Pucciniomycotina</taxon>
        <taxon>Mixiomycetes</taxon>
        <taxon>Mixiales</taxon>
        <taxon>Mixiaceae</taxon>
        <taxon>Mixia</taxon>
    </lineage>
</organism>
<dbReference type="EMBL" id="BABT02000126">
    <property type="protein sequence ID" value="GAA97555.1"/>
    <property type="molecule type" value="Genomic_DNA"/>
</dbReference>
<dbReference type="GO" id="GO:0022857">
    <property type="term" value="F:transmembrane transporter activity"/>
    <property type="evidence" value="ECO:0007669"/>
    <property type="project" value="InterPro"/>
</dbReference>
<dbReference type="GO" id="GO:0006865">
    <property type="term" value="P:amino acid transport"/>
    <property type="evidence" value="ECO:0007669"/>
    <property type="project" value="InterPro"/>
</dbReference>
<feature type="transmembrane region" description="Helical" evidence="7">
    <location>
        <begin position="506"/>
        <end position="524"/>
    </location>
</feature>
<feature type="transmembrane region" description="Helical" evidence="7">
    <location>
        <begin position="222"/>
        <end position="242"/>
    </location>
</feature>
<proteinExistence type="predicted"/>
<feature type="transmembrane region" description="Helical" evidence="7">
    <location>
        <begin position="408"/>
        <end position="426"/>
    </location>
</feature>
<keyword evidence="5 7" id="KW-0472">Membrane</keyword>
<evidence type="ECO:0000256" key="3">
    <source>
        <dbReference type="ARBA" id="ARBA00022692"/>
    </source>
</evidence>
<name>G7E3Z5_MIXOS</name>
<feature type="transmembrane region" description="Helical" evidence="7">
    <location>
        <begin position="101"/>
        <end position="120"/>
    </location>
</feature>
<evidence type="ECO:0000313" key="8">
    <source>
        <dbReference type="EMBL" id="GAA97555.1"/>
    </source>
</evidence>
<comment type="caution">
    <text evidence="8">The sequence shown here is derived from an EMBL/GenBank/DDBJ whole genome shotgun (WGS) entry which is preliminary data.</text>
</comment>
<dbReference type="InterPro" id="IPR004840">
    <property type="entry name" value="Amino_acid_permease_CS"/>
</dbReference>
<dbReference type="Proteomes" id="UP000009131">
    <property type="component" value="Unassembled WGS sequence"/>
</dbReference>
<evidence type="ECO:0000256" key="6">
    <source>
        <dbReference type="SAM" id="MobiDB-lite"/>
    </source>
</evidence>
<dbReference type="OrthoDB" id="4476201at2759"/>
<dbReference type="RefSeq" id="XP_014570646.1">
    <property type="nucleotide sequence ID" value="XM_014715160.1"/>
</dbReference>
<dbReference type="Gene3D" id="1.20.1740.10">
    <property type="entry name" value="Amino acid/polyamine transporter I"/>
    <property type="match status" value="1"/>
</dbReference>
<dbReference type="PROSITE" id="PS00218">
    <property type="entry name" value="AMINO_ACID_PERMEASE_1"/>
    <property type="match status" value="1"/>
</dbReference>
<keyword evidence="9" id="KW-1185">Reference proteome</keyword>
<evidence type="ECO:0000256" key="5">
    <source>
        <dbReference type="ARBA" id="ARBA00023136"/>
    </source>
</evidence>
<evidence type="ECO:0008006" key="10">
    <source>
        <dbReference type="Google" id="ProtNLM"/>
    </source>
</evidence>
<reference evidence="8 9" key="1">
    <citation type="journal article" date="2011" name="J. Gen. Appl. Microbiol.">
        <title>Draft genome sequencing of the enigmatic basidiomycete Mixia osmundae.</title>
        <authorList>
            <person name="Nishida H."/>
            <person name="Nagatsuka Y."/>
            <person name="Sugiyama J."/>
        </authorList>
    </citation>
    <scope>NUCLEOTIDE SEQUENCE [LARGE SCALE GENOMIC DNA]</scope>
    <source>
        <strain evidence="9">CBS 9802 / IAM 14324 / JCM 22182 / KY 12970</strain>
    </source>
</reference>
<dbReference type="PANTHER" id="PTHR45649:SF6">
    <property type="entry name" value="GABA-SPECIFIC PERMEASE"/>
    <property type="match status" value="1"/>
</dbReference>
<dbReference type="STRING" id="764103.G7E3Z5"/>
<feature type="region of interest" description="Disordered" evidence="6">
    <location>
        <begin position="1"/>
        <end position="22"/>
    </location>
</feature>
<evidence type="ECO:0000256" key="4">
    <source>
        <dbReference type="ARBA" id="ARBA00022989"/>
    </source>
</evidence>
<protein>
    <recommendedName>
        <fullName evidence="10">Amino acid permease/ SLC12A domain-containing protein</fullName>
    </recommendedName>
</protein>
<dbReference type="PANTHER" id="PTHR45649">
    <property type="entry name" value="AMINO-ACID PERMEASE BAT1"/>
    <property type="match status" value="1"/>
</dbReference>
<dbReference type="InterPro" id="IPR002293">
    <property type="entry name" value="AA/rel_permease1"/>
</dbReference>
<feature type="transmembrane region" description="Helical" evidence="7">
    <location>
        <begin position="357"/>
        <end position="377"/>
    </location>
</feature>
<keyword evidence="4 7" id="KW-1133">Transmembrane helix</keyword>
<feature type="transmembrane region" description="Helical" evidence="7">
    <location>
        <begin position="262"/>
        <end position="284"/>
    </location>
</feature>
<feature type="transmembrane region" description="Helical" evidence="7">
    <location>
        <begin position="73"/>
        <end position="95"/>
    </location>
</feature>
<feature type="compositionally biased region" description="Polar residues" evidence="6">
    <location>
        <begin position="1"/>
        <end position="19"/>
    </location>
</feature>
<feature type="transmembrane region" description="Helical" evidence="7">
    <location>
        <begin position="472"/>
        <end position="494"/>
    </location>
</feature>
<dbReference type="OMA" id="VAIAFCM"/>
<dbReference type="FunCoup" id="G7E3Z5">
    <property type="interactions" value="15"/>
</dbReference>
<sequence>MTAQELQRTSIEQSSQSSGDVAVLKKSLTTDSKQPTSHVVESGFVSSDEADAQALAALGIEQQFLRDLGGLEIFSIGFSIFAVVPGLAVVFAYSLEGGPVAMVWGWLVASIFIVTIGLMMGELASAMPSAAGIYLWSYKLSPPWCRRQISWTVGYLSTVTSTTALASVNWATAQIILTTATIKTEGSFTYSNGAVFGVCTAVTLLETMICCLSTKAVGRAELLFLALNIGLILAVVIAVPIATPGEYRNSASFALGDFETGLGWNGGFAFVYGLLGASWTIANFDSLTRLSEECSNAQVAVPRALYQSISIAGVFGTICLGAITFSMGTDLEAISDTDLGNPLAQVFYNSLGKGGAIAMWIFIILAQIALGTSLLLASARQVFSFSRDDALPFSGWCKTVRANIPINATMYTAFVTTLFTAISASSDYSSSAIFSVSIVSMYLGYSVPPICRYGFYDYNKDFRKGPWHLGRFSFVIYLISVVWMVFMTVIAMFPASSITSFSEANYAVLVIAFCLFVTALYWVFPFGIGARHWFVGPPVEQDPSLRDQIEPKPMTETS</sequence>
<feature type="transmembrane region" description="Helical" evidence="7">
    <location>
        <begin position="304"/>
        <end position="325"/>
    </location>
</feature>
<evidence type="ECO:0000256" key="1">
    <source>
        <dbReference type="ARBA" id="ARBA00004141"/>
    </source>
</evidence>
<evidence type="ECO:0000313" key="9">
    <source>
        <dbReference type="Proteomes" id="UP000009131"/>
    </source>
</evidence>
<dbReference type="Pfam" id="PF13520">
    <property type="entry name" value="AA_permease_2"/>
    <property type="match status" value="1"/>
</dbReference>
<accession>G7E3Z5</accession>
<gene>
    <name evidence="8" type="primary">Mo04233</name>
    <name evidence="8" type="ORF">E5Q_04233</name>
</gene>
<keyword evidence="2" id="KW-0813">Transport</keyword>
<dbReference type="PIRSF" id="PIRSF006060">
    <property type="entry name" value="AA_transporter"/>
    <property type="match status" value="1"/>
</dbReference>
<keyword evidence="3 7" id="KW-0812">Transmembrane</keyword>
<dbReference type="GO" id="GO:0016020">
    <property type="term" value="C:membrane"/>
    <property type="evidence" value="ECO:0007669"/>
    <property type="project" value="UniProtKB-SubCell"/>
</dbReference>
<reference evidence="8 9" key="2">
    <citation type="journal article" date="2012" name="Open Biol.">
        <title>Characteristics of nucleosomes and linker DNA regions on the genome of the basidiomycete Mixia osmundae revealed by mono- and dinucleosome mapping.</title>
        <authorList>
            <person name="Nishida H."/>
            <person name="Kondo S."/>
            <person name="Matsumoto T."/>
            <person name="Suzuki Y."/>
            <person name="Yoshikawa H."/>
            <person name="Taylor T.D."/>
            <person name="Sugiyama J."/>
        </authorList>
    </citation>
    <scope>NUCLEOTIDE SEQUENCE [LARGE SCALE GENOMIC DNA]</scope>
    <source>
        <strain evidence="9">CBS 9802 / IAM 14324 / JCM 22182 / KY 12970</strain>
    </source>
</reference>